<evidence type="ECO:0000313" key="1">
    <source>
        <dbReference type="EMBL" id="KAK0444591.1"/>
    </source>
</evidence>
<proteinExistence type="predicted"/>
<dbReference type="EMBL" id="JAUEPS010000053">
    <property type="protein sequence ID" value="KAK0444591.1"/>
    <property type="molecule type" value="Genomic_DNA"/>
</dbReference>
<reference evidence="1" key="1">
    <citation type="submission" date="2023-06" db="EMBL/GenBank/DDBJ databases">
        <authorList>
            <consortium name="Lawrence Berkeley National Laboratory"/>
            <person name="Ahrendt S."/>
            <person name="Sahu N."/>
            <person name="Indic B."/>
            <person name="Wong-Bajracharya J."/>
            <person name="Merenyi Z."/>
            <person name="Ke H.-M."/>
            <person name="Monk M."/>
            <person name="Kocsube S."/>
            <person name="Drula E."/>
            <person name="Lipzen A."/>
            <person name="Balint B."/>
            <person name="Henrissat B."/>
            <person name="Andreopoulos B."/>
            <person name="Martin F.M."/>
            <person name="Harder C.B."/>
            <person name="Rigling D."/>
            <person name="Ford K.L."/>
            <person name="Foster G.D."/>
            <person name="Pangilinan J."/>
            <person name="Papanicolaou A."/>
            <person name="Barry K."/>
            <person name="LaButti K."/>
            <person name="Viragh M."/>
            <person name="Koriabine M."/>
            <person name="Yan M."/>
            <person name="Riley R."/>
            <person name="Champramary S."/>
            <person name="Plett K.L."/>
            <person name="Tsai I.J."/>
            <person name="Slot J."/>
            <person name="Sipos G."/>
            <person name="Plett J."/>
            <person name="Nagy L.G."/>
            <person name="Grigoriev I.V."/>
        </authorList>
    </citation>
    <scope>NUCLEOTIDE SEQUENCE</scope>
    <source>
        <strain evidence="1">CCBAS 213</strain>
    </source>
</reference>
<dbReference type="AlphaFoldDB" id="A0AA39JKT9"/>
<dbReference type="Proteomes" id="UP001175211">
    <property type="component" value="Unassembled WGS sequence"/>
</dbReference>
<evidence type="ECO:0000313" key="2">
    <source>
        <dbReference type="Proteomes" id="UP001175211"/>
    </source>
</evidence>
<dbReference type="GeneID" id="85363318"/>
<protein>
    <submittedName>
        <fullName evidence="1">Uncharacterized protein</fullName>
    </submittedName>
</protein>
<dbReference type="RefSeq" id="XP_060325161.1">
    <property type="nucleotide sequence ID" value="XM_060479770.1"/>
</dbReference>
<gene>
    <name evidence="1" type="ORF">EV420DRAFT_1721882</name>
</gene>
<comment type="caution">
    <text evidence="1">The sequence shown here is derived from an EMBL/GenBank/DDBJ whole genome shotgun (WGS) entry which is preliminary data.</text>
</comment>
<sequence length="196" mass="22188">MRGRCFVFSALSSRLPLGLRLTSRRFLKVLPPMVSMRRLYNHRPPGQPLAQCLQSLSFDLGNGLLSNPTPCFAWGSALNQGGYASRHGTEWLFCFVGQAFIINAMTTRSNDDYRGFVGWVGRKVKCFSNQDGGIPCLICTLFRQPSSQCHFLDSRTHLPFTIVVPVTHCVFTHLSCKYNPFQLFAHCDRAYDEKSR</sequence>
<name>A0AA39JKT9_ARMTA</name>
<organism evidence="1 2">
    <name type="scientific">Armillaria tabescens</name>
    <name type="common">Ringless honey mushroom</name>
    <name type="synonym">Agaricus tabescens</name>
    <dbReference type="NCBI Taxonomy" id="1929756"/>
    <lineage>
        <taxon>Eukaryota</taxon>
        <taxon>Fungi</taxon>
        <taxon>Dikarya</taxon>
        <taxon>Basidiomycota</taxon>
        <taxon>Agaricomycotina</taxon>
        <taxon>Agaricomycetes</taxon>
        <taxon>Agaricomycetidae</taxon>
        <taxon>Agaricales</taxon>
        <taxon>Marasmiineae</taxon>
        <taxon>Physalacriaceae</taxon>
        <taxon>Desarmillaria</taxon>
    </lineage>
</organism>
<accession>A0AA39JKT9</accession>
<keyword evidence="2" id="KW-1185">Reference proteome</keyword>